<evidence type="ECO:0000313" key="1">
    <source>
        <dbReference type="EMBL" id="JAH80594.1"/>
    </source>
</evidence>
<dbReference type="EMBL" id="GBXM01027983">
    <property type="protein sequence ID" value="JAH80594.1"/>
    <property type="molecule type" value="Transcribed_RNA"/>
</dbReference>
<name>A0A0E9VR32_ANGAN</name>
<reference evidence="1" key="2">
    <citation type="journal article" date="2015" name="Fish Shellfish Immunol.">
        <title>Early steps in the European eel (Anguilla anguilla)-Vibrio vulnificus interaction in the gills: Role of the RtxA13 toxin.</title>
        <authorList>
            <person name="Callol A."/>
            <person name="Pajuelo D."/>
            <person name="Ebbesson L."/>
            <person name="Teles M."/>
            <person name="MacKenzie S."/>
            <person name="Amaro C."/>
        </authorList>
    </citation>
    <scope>NUCLEOTIDE SEQUENCE</scope>
</reference>
<organism evidence="1">
    <name type="scientific">Anguilla anguilla</name>
    <name type="common">European freshwater eel</name>
    <name type="synonym">Muraena anguilla</name>
    <dbReference type="NCBI Taxonomy" id="7936"/>
    <lineage>
        <taxon>Eukaryota</taxon>
        <taxon>Metazoa</taxon>
        <taxon>Chordata</taxon>
        <taxon>Craniata</taxon>
        <taxon>Vertebrata</taxon>
        <taxon>Euteleostomi</taxon>
        <taxon>Actinopterygii</taxon>
        <taxon>Neopterygii</taxon>
        <taxon>Teleostei</taxon>
        <taxon>Anguilliformes</taxon>
        <taxon>Anguillidae</taxon>
        <taxon>Anguilla</taxon>
    </lineage>
</organism>
<reference evidence="1" key="1">
    <citation type="submission" date="2014-11" db="EMBL/GenBank/DDBJ databases">
        <authorList>
            <person name="Amaro Gonzalez C."/>
        </authorList>
    </citation>
    <scope>NUCLEOTIDE SEQUENCE</scope>
</reference>
<accession>A0A0E9VR32</accession>
<sequence>MLLGFVVLVEVDAGPVVLFHGITGQQLSVEVGWG</sequence>
<dbReference type="AlphaFoldDB" id="A0A0E9VR32"/>
<protein>
    <submittedName>
        <fullName evidence="1">Uncharacterized protein</fullName>
    </submittedName>
</protein>
<proteinExistence type="predicted"/>